<accession>A0ABN6H6H1</accession>
<evidence type="ECO:0000256" key="1">
    <source>
        <dbReference type="SAM" id="SignalP"/>
    </source>
</evidence>
<organism evidence="2 3">
    <name type="scientific">Haloferula helveola</name>
    <dbReference type="NCBI Taxonomy" id="490095"/>
    <lineage>
        <taxon>Bacteria</taxon>
        <taxon>Pseudomonadati</taxon>
        <taxon>Verrucomicrobiota</taxon>
        <taxon>Verrucomicrobiia</taxon>
        <taxon>Verrucomicrobiales</taxon>
        <taxon>Verrucomicrobiaceae</taxon>
        <taxon>Haloferula</taxon>
    </lineage>
</organism>
<feature type="chain" id="PRO_5045238754" evidence="1">
    <location>
        <begin position="28"/>
        <end position="613"/>
    </location>
</feature>
<name>A0ABN6H6H1_9BACT</name>
<dbReference type="EMBL" id="AP024702">
    <property type="protein sequence ID" value="BCX49246.1"/>
    <property type="molecule type" value="Genomic_DNA"/>
</dbReference>
<evidence type="ECO:0000313" key="3">
    <source>
        <dbReference type="Proteomes" id="UP001374893"/>
    </source>
</evidence>
<gene>
    <name evidence="2" type="ORF">HAHE_31540</name>
</gene>
<keyword evidence="1" id="KW-0732">Signal</keyword>
<keyword evidence="3" id="KW-1185">Reference proteome</keyword>
<protein>
    <submittedName>
        <fullName evidence="2">Uncharacterized protein</fullName>
    </submittedName>
</protein>
<evidence type="ECO:0000313" key="2">
    <source>
        <dbReference type="EMBL" id="BCX49246.1"/>
    </source>
</evidence>
<feature type="signal peptide" evidence="1">
    <location>
        <begin position="1"/>
        <end position="27"/>
    </location>
</feature>
<reference evidence="2 3" key="1">
    <citation type="submission" date="2021-06" db="EMBL/GenBank/DDBJ databases">
        <title>Complete genome of Haloferula helveola possessing various polysaccharide degrading enzymes.</title>
        <authorList>
            <person name="Takami H."/>
            <person name="Huang C."/>
            <person name="Hamasaki K."/>
        </authorList>
    </citation>
    <scope>NUCLEOTIDE SEQUENCE [LARGE SCALE GENOMIC DNA]</scope>
    <source>
        <strain evidence="2 3">CN-1</strain>
    </source>
</reference>
<proteinExistence type="predicted"/>
<dbReference type="Proteomes" id="UP001374893">
    <property type="component" value="Chromosome"/>
</dbReference>
<sequence length="613" mass="63193">MLNNPFKRRFTQVMAIALMVGPIPASAVVITEAGSTGEFDENADATNAVDVENPAATLAAFKTAVQTAFDNDLGGVVDWETGVTATASATTASNNTLSTVDVAYGTSGTKTMRITFDRVMELYTNDVNSQVNVLSQAGTSHNSILPQGTAPTAVIFTMSFTGAEVSELGAAMPSRTTFGASGVTFDVTANFSGGGSSTLSDTIGNVPGDDDTFFHFAAPVDEFISSLTIAYASDNGQGLANGQRRPVLDDFGFIAEDALPPPDALTTGVFDENVEATNEIDVEIPSATLAAFKSSVQTAFDNDLGGVIDWETGVAIAGTTTTLPTTIDVGYGTSANQNLAIAFDASMVVYNNNVAGQVEVLSRKGVFQNAIIPADVNDVDYTMTFTGAEVIELGAGVPSRSTYNVSGVDFRATASFSGGGSEVVDFTVGGTAGTGDTFLHFVAPGGESITSLSVVYLDDNGQGLTNGQRRPILDDLGFIVASAGDTFADWIADYPGVGGQTGIDDDPDGDGQGNGVENFFGTDPGEFSGGMVAGAVSGNTFTFTHPEGTLASDLEAVYKWSTDLQDFYGDGVTQGGVTVDFSSSSAGGVTTVIATITGSVTRIFVRTEVTLIE</sequence>